<accession>A0A5C1PZT9</accession>
<dbReference type="EMBL" id="JBEPLS010000029">
    <property type="protein sequence ID" value="MET3605979.1"/>
    <property type="molecule type" value="Genomic_DNA"/>
</dbReference>
<dbReference type="Proteomes" id="UP000323522">
    <property type="component" value="Chromosome"/>
</dbReference>
<evidence type="ECO:0000313" key="3">
    <source>
        <dbReference type="Proteomes" id="UP000323522"/>
    </source>
</evidence>
<dbReference type="OrthoDB" id="3035188at2"/>
<evidence type="ECO:0000313" key="1">
    <source>
        <dbReference type="EMBL" id="MET3605979.1"/>
    </source>
</evidence>
<dbReference type="AlphaFoldDB" id="A0A5C1PZT9"/>
<keyword evidence="4" id="KW-1185">Reference proteome</keyword>
<gene>
    <name evidence="1" type="ORF">ABIC99_003814</name>
    <name evidence="2" type="ORF">EWH46_03275</name>
</gene>
<proteinExistence type="predicted"/>
<dbReference type="KEGG" id="snn:EWH46_03275"/>
<protein>
    <submittedName>
        <fullName evidence="2">Uncharacterized protein</fullName>
    </submittedName>
</protein>
<evidence type="ECO:0000313" key="2">
    <source>
        <dbReference type="EMBL" id="QEM99893.1"/>
    </source>
</evidence>
<sequence>MAVPQVILRFSGYWSEFNSGLMPRRPGLFCVYRARFDDLDKSTTMLELLHVGASSNVNQCVTGSRDLARWRSRLAPGEALSFSYSPVAEDDLAACEAAMLLRHRPSMSPALPERFAFGGLALRLDGRTPLLDREFTVGHAVVKGYSGRGSTWLRRGIDFLRTTVNG</sequence>
<dbReference type="Proteomes" id="UP001549111">
    <property type="component" value="Unassembled WGS sequence"/>
</dbReference>
<reference evidence="1 4" key="2">
    <citation type="submission" date="2024-06" db="EMBL/GenBank/DDBJ databases">
        <title>Genomic Encyclopedia of Type Strains, Phase IV (KMG-IV): sequencing the most valuable type-strain genomes for metagenomic binning, comparative biology and taxonomic classification.</title>
        <authorList>
            <person name="Goeker M."/>
        </authorList>
    </citation>
    <scope>NUCLEOTIDE SEQUENCE [LARGE SCALE GENOMIC DNA]</scope>
    <source>
        <strain evidence="1 4">D-501</strain>
    </source>
</reference>
<dbReference type="RefSeq" id="WP_149502647.1">
    <property type="nucleotide sequence ID" value="NZ_CP035708.1"/>
</dbReference>
<evidence type="ECO:0000313" key="4">
    <source>
        <dbReference type="Proteomes" id="UP001549111"/>
    </source>
</evidence>
<name>A0A5C1PZT9_9BURK</name>
<organism evidence="2 3">
    <name type="scientific">Sphaerotilus sulfidivorans</name>
    <dbReference type="NCBI Taxonomy" id="639200"/>
    <lineage>
        <taxon>Bacteria</taxon>
        <taxon>Pseudomonadati</taxon>
        <taxon>Pseudomonadota</taxon>
        <taxon>Betaproteobacteria</taxon>
        <taxon>Burkholderiales</taxon>
        <taxon>Sphaerotilaceae</taxon>
        <taxon>Sphaerotilus</taxon>
    </lineage>
</organism>
<dbReference type="EMBL" id="CP035708">
    <property type="protein sequence ID" value="QEM99893.1"/>
    <property type="molecule type" value="Genomic_DNA"/>
</dbReference>
<reference evidence="2 3" key="1">
    <citation type="submission" date="2019-02" db="EMBL/GenBank/DDBJ databases">
        <title>Complete Genome Sequence and Methylome Analysis of Sphaerotilus natans subsp. sulfidivorans D-507.</title>
        <authorList>
            <person name="Fomenkov A."/>
            <person name="Gridneva E."/>
            <person name="Smolyakov D."/>
            <person name="Dubinina G."/>
            <person name="Vincze T."/>
            <person name="Grabovich M."/>
            <person name="Roberts R.J."/>
        </authorList>
    </citation>
    <scope>NUCLEOTIDE SEQUENCE [LARGE SCALE GENOMIC DNA]</scope>
    <source>
        <strain evidence="2 3">D-507</strain>
    </source>
</reference>